<dbReference type="GO" id="GO:0009244">
    <property type="term" value="P:lipopolysaccharide core region biosynthetic process"/>
    <property type="evidence" value="ECO:0007669"/>
    <property type="project" value="TreeGrafter"/>
</dbReference>
<keyword evidence="5 10" id="KW-0808">Transferase</keyword>
<keyword evidence="4" id="KW-0441">Lipid A biosynthesis</keyword>
<name>A0A3B0WMS0_9ZZZZ</name>
<evidence type="ECO:0000256" key="5">
    <source>
        <dbReference type="ARBA" id="ARBA00022679"/>
    </source>
</evidence>
<gene>
    <name evidence="10" type="ORF">MNBD_GAMMA04-1239</name>
</gene>
<keyword evidence="9" id="KW-0443">Lipid metabolism</keyword>
<dbReference type="PANTHER" id="PTHR42724:SF1">
    <property type="entry name" value="TETRAACYLDISACCHARIDE 4'-KINASE, MITOCHONDRIAL-RELATED"/>
    <property type="match status" value="1"/>
</dbReference>
<dbReference type="EC" id="2.7.1.130" evidence="2"/>
<dbReference type="GO" id="GO:0009029">
    <property type="term" value="F:lipid-A 4'-kinase activity"/>
    <property type="evidence" value="ECO:0007669"/>
    <property type="project" value="UniProtKB-EC"/>
</dbReference>
<dbReference type="NCBIfam" id="TIGR00682">
    <property type="entry name" value="lpxK"/>
    <property type="match status" value="1"/>
</dbReference>
<organism evidence="10">
    <name type="scientific">hydrothermal vent metagenome</name>
    <dbReference type="NCBI Taxonomy" id="652676"/>
    <lineage>
        <taxon>unclassified sequences</taxon>
        <taxon>metagenomes</taxon>
        <taxon>ecological metagenomes</taxon>
    </lineage>
</organism>
<dbReference type="GO" id="GO:0009245">
    <property type="term" value="P:lipid A biosynthetic process"/>
    <property type="evidence" value="ECO:0007669"/>
    <property type="project" value="UniProtKB-KW"/>
</dbReference>
<dbReference type="Pfam" id="PF02606">
    <property type="entry name" value="LpxK"/>
    <property type="match status" value="1"/>
</dbReference>
<comment type="pathway">
    <text evidence="1">Glycolipid biosynthesis; lipid IV(A) biosynthesis; lipid IV(A) from (3R)-3-hydroxytetradecanoyl-[acyl-carrier-protein] and UDP-N-acetyl-alpha-D-glucosamine: step 6/6.</text>
</comment>
<evidence type="ECO:0000256" key="7">
    <source>
        <dbReference type="ARBA" id="ARBA00022777"/>
    </source>
</evidence>
<evidence type="ECO:0000256" key="9">
    <source>
        <dbReference type="ARBA" id="ARBA00023098"/>
    </source>
</evidence>
<dbReference type="SUPFAM" id="SSF52540">
    <property type="entry name" value="P-loop containing nucleoside triphosphate hydrolases"/>
    <property type="match status" value="1"/>
</dbReference>
<keyword evidence="8" id="KW-0067">ATP-binding</keyword>
<dbReference type="PANTHER" id="PTHR42724">
    <property type="entry name" value="TETRAACYLDISACCHARIDE 4'-KINASE"/>
    <property type="match status" value="1"/>
</dbReference>
<accession>A0A3B0WMS0</accession>
<evidence type="ECO:0000256" key="8">
    <source>
        <dbReference type="ARBA" id="ARBA00022840"/>
    </source>
</evidence>
<evidence type="ECO:0000256" key="3">
    <source>
        <dbReference type="ARBA" id="ARBA00022516"/>
    </source>
</evidence>
<keyword evidence="6" id="KW-0547">Nucleotide-binding</keyword>
<evidence type="ECO:0000256" key="6">
    <source>
        <dbReference type="ARBA" id="ARBA00022741"/>
    </source>
</evidence>
<dbReference type="GO" id="GO:0005886">
    <property type="term" value="C:plasma membrane"/>
    <property type="evidence" value="ECO:0007669"/>
    <property type="project" value="TreeGrafter"/>
</dbReference>
<dbReference type="InterPro" id="IPR027417">
    <property type="entry name" value="P-loop_NTPase"/>
</dbReference>
<dbReference type="EMBL" id="UOFB01000062">
    <property type="protein sequence ID" value="VAW44894.1"/>
    <property type="molecule type" value="Genomic_DNA"/>
</dbReference>
<keyword evidence="7 10" id="KW-0418">Kinase</keyword>
<reference evidence="10" key="1">
    <citation type="submission" date="2018-06" db="EMBL/GenBank/DDBJ databases">
        <authorList>
            <person name="Zhirakovskaya E."/>
        </authorList>
    </citation>
    <scope>NUCLEOTIDE SEQUENCE</scope>
</reference>
<dbReference type="HAMAP" id="MF_00409">
    <property type="entry name" value="LpxK"/>
    <property type="match status" value="1"/>
</dbReference>
<dbReference type="UniPathway" id="UPA00359">
    <property type="reaction ID" value="UER00482"/>
</dbReference>
<evidence type="ECO:0000313" key="10">
    <source>
        <dbReference type="EMBL" id="VAW44894.1"/>
    </source>
</evidence>
<evidence type="ECO:0000256" key="4">
    <source>
        <dbReference type="ARBA" id="ARBA00022556"/>
    </source>
</evidence>
<evidence type="ECO:0000256" key="2">
    <source>
        <dbReference type="ARBA" id="ARBA00012071"/>
    </source>
</evidence>
<dbReference type="GO" id="GO:0005524">
    <property type="term" value="F:ATP binding"/>
    <property type="evidence" value="ECO:0007669"/>
    <property type="project" value="UniProtKB-KW"/>
</dbReference>
<dbReference type="InterPro" id="IPR003758">
    <property type="entry name" value="LpxK"/>
</dbReference>
<dbReference type="AlphaFoldDB" id="A0A3B0WMS0"/>
<sequence length="343" mass="38545">MSWPHFWMKKTWKTQLLRPLAKLVCWEATRRFIRFKNSPPPVQSTATVIVVGNVVVGGSGKTPFIIWLTQQLQAKGICVGIISRGYGGKSKQWPQQVTAKSDPVQVGDEPVLLAKQLGCPIVVSPNRPEAIALLNDIATLDVIISDDGLQHYAMARDIEVVLIDAQRQFGNGLCLPAGPLREPLSRLQTVNFCVWNGLEGAFPLSLPTSVAQYRMQLQPVRLRQVLNPEQVIELDINSKGQALCFKGEQVNAIAGIGNPSRFFDGLKTLGFQVEEKAFADHHRFKWSDLKPFDTQKRLLMTEKDAVKCIELAKQHQQSNWWYLEISPCCDDDLLTQLLKRVHK</sequence>
<protein>
    <recommendedName>
        <fullName evidence="2">tetraacyldisaccharide 4'-kinase</fullName>
        <ecNumber evidence="2">2.7.1.130</ecNumber>
    </recommendedName>
</protein>
<keyword evidence="3" id="KW-0444">Lipid biosynthesis</keyword>
<proteinExistence type="inferred from homology"/>
<evidence type="ECO:0000256" key="1">
    <source>
        <dbReference type="ARBA" id="ARBA00004870"/>
    </source>
</evidence>